<dbReference type="PANTHER" id="PTHR44154">
    <property type="entry name" value="QUINONE OXIDOREDUCTASE"/>
    <property type="match status" value="1"/>
</dbReference>
<evidence type="ECO:0000259" key="2">
    <source>
        <dbReference type="SMART" id="SM00829"/>
    </source>
</evidence>
<name>A0A1I1J177_9GAMM</name>
<dbReference type="InterPro" id="IPR013154">
    <property type="entry name" value="ADH-like_N"/>
</dbReference>
<dbReference type="InterPro" id="IPR020843">
    <property type="entry name" value="ER"/>
</dbReference>
<evidence type="ECO:0000313" key="4">
    <source>
        <dbReference type="Proteomes" id="UP000199058"/>
    </source>
</evidence>
<dbReference type="SUPFAM" id="SSF51735">
    <property type="entry name" value="NAD(P)-binding Rossmann-fold domains"/>
    <property type="match status" value="1"/>
</dbReference>
<evidence type="ECO:0000313" key="3">
    <source>
        <dbReference type="EMBL" id="SFC42307.1"/>
    </source>
</evidence>
<dbReference type="EMBL" id="FOLH01000005">
    <property type="protein sequence ID" value="SFC42307.1"/>
    <property type="molecule type" value="Genomic_DNA"/>
</dbReference>
<dbReference type="InterPro" id="IPR011032">
    <property type="entry name" value="GroES-like_sf"/>
</dbReference>
<gene>
    <name evidence="3" type="ORF">SAMN05660443_2621</name>
</gene>
<dbReference type="STRING" id="1122252.SAMN05660443_2621"/>
<proteinExistence type="predicted"/>
<organism evidence="3 4">
    <name type="scientific">Marinospirillum celere</name>
    <dbReference type="NCBI Taxonomy" id="1122252"/>
    <lineage>
        <taxon>Bacteria</taxon>
        <taxon>Pseudomonadati</taxon>
        <taxon>Pseudomonadota</taxon>
        <taxon>Gammaproteobacteria</taxon>
        <taxon>Oceanospirillales</taxon>
        <taxon>Oceanospirillaceae</taxon>
        <taxon>Marinospirillum</taxon>
    </lineage>
</organism>
<dbReference type="PANTHER" id="PTHR44154:SF1">
    <property type="entry name" value="QUINONE OXIDOREDUCTASE"/>
    <property type="match status" value="1"/>
</dbReference>
<dbReference type="AlphaFoldDB" id="A0A1I1J177"/>
<dbReference type="InterPro" id="IPR051603">
    <property type="entry name" value="Zinc-ADH_QOR/CCCR"/>
</dbReference>
<dbReference type="Proteomes" id="UP000199058">
    <property type="component" value="Unassembled WGS sequence"/>
</dbReference>
<evidence type="ECO:0000256" key="1">
    <source>
        <dbReference type="ARBA" id="ARBA00022857"/>
    </source>
</evidence>
<accession>A0A1I1J177</accession>
<dbReference type="Gene3D" id="3.40.50.720">
    <property type="entry name" value="NAD(P)-binding Rossmann-like Domain"/>
    <property type="match status" value="1"/>
</dbReference>
<dbReference type="InterPro" id="IPR036291">
    <property type="entry name" value="NAD(P)-bd_dom_sf"/>
</dbReference>
<dbReference type="Gene3D" id="3.90.180.10">
    <property type="entry name" value="Medium-chain alcohol dehydrogenases, catalytic domain"/>
    <property type="match status" value="1"/>
</dbReference>
<keyword evidence="1" id="KW-0521">NADP</keyword>
<dbReference type="SMART" id="SM00829">
    <property type="entry name" value="PKS_ER"/>
    <property type="match status" value="1"/>
</dbReference>
<protein>
    <submittedName>
        <fullName evidence="3">NADPH2:quinone reductase</fullName>
    </submittedName>
</protein>
<dbReference type="Pfam" id="PF08240">
    <property type="entry name" value="ADH_N"/>
    <property type="match status" value="1"/>
</dbReference>
<dbReference type="SUPFAM" id="SSF50129">
    <property type="entry name" value="GroES-like"/>
    <property type="match status" value="1"/>
</dbReference>
<dbReference type="CDD" id="cd08272">
    <property type="entry name" value="MDR6"/>
    <property type="match status" value="1"/>
</dbReference>
<reference evidence="3 4" key="1">
    <citation type="submission" date="2016-10" db="EMBL/GenBank/DDBJ databases">
        <authorList>
            <person name="de Groot N.N."/>
        </authorList>
    </citation>
    <scope>NUCLEOTIDE SEQUENCE [LARGE SCALE GENOMIC DNA]</scope>
    <source>
        <strain evidence="3 4">DSM 18438</strain>
    </source>
</reference>
<dbReference type="GO" id="GO:0016491">
    <property type="term" value="F:oxidoreductase activity"/>
    <property type="evidence" value="ECO:0007669"/>
    <property type="project" value="InterPro"/>
</dbReference>
<feature type="domain" description="Enoyl reductase (ER)" evidence="2">
    <location>
        <begin position="10"/>
        <end position="326"/>
    </location>
</feature>
<keyword evidence="4" id="KW-1185">Reference proteome</keyword>
<dbReference type="InterPro" id="IPR013149">
    <property type="entry name" value="ADH-like_C"/>
</dbReference>
<sequence>MRAMVIKEYGDYDVFQEAEIPDPQAGPGEVRIRVRASSVNPLELKIRAGLVPAGPELPAILNADVGGIIDQVGEGVTHLKEGDAVIGCAGGLKGRQGALADLMVADARLVTLAPKQLPLEDAAVLPLVFMTAWNALVERADIQPDQWALIQGGTGGVGHVAIQLAKARGAKVAASVSTQEKAELARSLGADEVILYSNEEPEAYVQRITAGEGFPIVFDTVGGASLDNSFKAVSLAGQVVTINGRNTHDLSLMHSKSLTLHVVFRALPMLTGKGMEAEPARLAALTQLIDEGKIKPLLASESFKFTEIAKAHAYLDAGKAVGKIQLLR</sequence>
<dbReference type="OrthoDB" id="9785812at2"/>
<dbReference type="Pfam" id="PF00107">
    <property type="entry name" value="ADH_zinc_N"/>
    <property type="match status" value="1"/>
</dbReference>